<dbReference type="InterPro" id="IPR016181">
    <property type="entry name" value="Acyl_CoA_acyltransferase"/>
</dbReference>
<dbReference type="HOGENOM" id="CLU_3047962_0_0_6"/>
<keyword evidence="2" id="KW-1185">Reference proteome</keyword>
<accession>D4ZA81</accession>
<gene>
    <name evidence="1" type="ordered locus">SVI_2955</name>
</gene>
<organism evidence="1 2">
    <name type="scientific">Shewanella violacea (strain JCM 10179 / CIP 106290 / LMG 19151 / DSS12)</name>
    <dbReference type="NCBI Taxonomy" id="637905"/>
    <lineage>
        <taxon>Bacteria</taxon>
        <taxon>Pseudomonadati</taxon>
        <taxon>Pseudomonadota</taxon>
        <taxon>Gammaproteobacteria</taxon>
        <taxon>Alteromonadales</taxon>
        <taxon>Shewanellaceae</taxon>
        <taxon>Shewanella</taxon>
    </lineage>
</organism>
<dbReference type="eggNOG" id="COG1670">
    <property type="taxonomic scope" value="Bacteria"/>
</dbReference>
<proteinExistence type="predicted"/>
<dbReference type="AlphaFoldDB" id="D4ZA81"/>
<dbReference type="KEGG" id="svo:SVI_2955"/>
<name>D4ZA81_SHEVD</name>
<dbReference type="Gene3D" id="3.40.630.30">
    <property type="match status" value="1"/>
</dbReference>
<reference evidence="2" key="1">
    <citation type="journal article" date="2010" name="Mol. Biosyst.">
        <title>Complete genome sequence and comparative analysis of Shewanella violacea, a psychrophilic and piezophilic bacterium from deep sea floor sediments.</title>
        <authorList>
            <person name="Aono E."/>
            <person name="Baba T."/>
            <person name="Ara T."/>
            <person name="Nishi T."/>
            <person name="Nakamichi T."/>
            <person name="Inamoto E."/>
            <person name="Toyonaga H."/>
            <person name="Hasegawa M."/>
            <person name="Takai Y."/>
            <person name="Okumura Y."/>
            <person name="Baba M."/>
            <person name="Tomita M."/>
            <person name="Kato C."/>
            <person name="Oshima T."/>
            <person name="Nakasone K."/>
            <person name="Mori H."/>
        </authorList>
    </citation>
    <scope>NUCLEOTIDE SEQUENCE [LARGE SCALE GENOMIC DNA]</scope>
    <source>
        <strain evidence="2">JCM 10179 / CIP 106290 / LMG 19151 / DSS12</strain>
    </source>
</reference>
<dbReference type="STRING" id="637905.SVI_2955"/>
<evidence type="ECO:0008006" key="3">
    <source>
        <dbReference type="Google" id="ProtNLM"/>
    </source>
</evidence>
<dbReference type="SUPFAM" id="SSF55729">
    <property type="entry name" value="Acyl-CoA N-acyltransferases (Nat)"/>
    <property type="match status" value="1"/>
</dbReference>
<dbReference type="Proteomes" id="UP000002350">
    <property type="component" value="Chromosome"/>
</dbReference>
<evidence type="ECO:0000313" key="2">
    <source>
        <dbReference type="Proteomes" id="UP000002350"/>
    </source>
</evidence>
<protein>
    <recommendedName>
        <fullName evidence="3">N-acetyltransferase domain-containing protein</fullName>
    </recommendedName>
</protein>
<sequence length="54" mass="6108">MHKFIGLCAKQNIASTKVLVKNGFQLEAVIRDECKLDDNWLDDCAYGLLSHERG</sequence>
<dbReference type="EMBL" id="AP011177">
    <property type="protein sequence ID" value="BAJ02926.1"/>
    <property type="molecule type" value="Genomic_DNA"/>
</dbReference>
<evidence type="ECO:0000313" key="1">
    <source>
        <dbReference type="EMBL" id="BAJ02926.1"/>
    </source>
</evidence>